<dbReference type="EMBL" id="MCGE01000025">
    <property type="protein sequence ID" value="ORZ10236.1"/>
    <property type="molecule type" value="Genomic_DNA"/>
</dbReference>
<dbReference type="InterPro" id="IPR054179">
    <property type="entry name" value="PSD13_N"/>
</dbReference>
<feature type="domain" description="PCI" evidence="3">
    <location>
        <begin position="185"/>
        <end position="352"/>
    </location>
</feature>
<comment type="caution">
    <text evidence="4">The sequence shown here is derived from an EMBL/GenBank/DDBJ whole genome shotgun (WGS) entry which is preliminary data.</text>
</comment>
<dbReference type="InterPro" id="IPR040798">
    <property type="entry name" value="Rpn9_C"/>
</dbReference>
<keyword evidence="2" id="KW-0647">Proteasome</keyword>
<name>A0A1X2I6D9_9FUNG</name>
<gene>
    <name evidence="4" type="ORF">BCR42DRAFT_423038</name>
</gene>
<dbReference type="PANTHER" id="PTHR10539:SF0">
    <property type="entry name" value="26S PROTEASOME NON-ATPASE REGULATORY SUBUNIT 13"/>
    <property type="match status" value="1"/>
</dbReference>
<evidence type="ECO:0000256" key="2">
    <source>
        <dbReference type="ARBA" id="ARBA00022942"/>
    </source>
</evidence>
<dbReference type="SUPFAM" id="SSF46785">
    <property type="entry name" value="Winged helix' DNA-binding domain"/>
    <property type="match status" value="1"/>
</dbReference>
<organism evidence="4 5">
    <name type="scientific">Absidia repens</name>
    <dbReference type="NCBI Taxonomy" id="90262"/>
    <lineage>
        <taxon>Eukaryota</taxon>
        <taxon>Fungi</taxon>
        <taxon>Fungi incertae sedis</taxon>
        <taxon>Mucoromycota</taxon>
        <taxon>Mucoromycotina</taxon>
        <taxon>Mucoromycetes</taxon>
        <taxon>Mucorales</taxon>
        <taxon>Cunninghamellaceae</taxon>
        <taxon>Absidia</taxon>
    </lineage>
</organism>
<dbReference type="AlphaFoldDB" id="A0A1X2I6D9"/>
<dbReference type="Pfam" id="PF01399">
    <property type="entry name" value="PCI"/>
    <property type="match status" value="1"/>
</dbReference>
<dbReference type="InterPro" id="IPR035298">
    <property type="entry name" value="PSMD13"/>
</dbReference>
<evidence type="ECO:0000259" key="3">
    <source>
        <dbReference type="PROSITE" id="PS50250"/>
    </source>
</evidence>
<dbReference type="GO" id="GO:0005829">
    <property type="term" value="C:cytosol"/>
    <property type="evidence" value="ECO:0007669"/>
    <property type="project" value="EnsemblFungi"/>
</dbReference>
<dbReference type="InterPro" id="IPR036390">
    <property type="entry name" value="WH_DNA-bd_sf"/>
</dbReference>
<accession>A0A1X2I6D9</accession>
<dbReference type="Pfam" id="PF22037">
    <property type="entry name" value="PSD13_N"/>
    <property type="match status" value="1"/>
</dbReference>
<dbReference type="STRING" id="90262.A0A1X2I6D9"/>
<dbReference type="GO" id="GO:0043248">
    <property type="term" value="P:proteasome assembly"/>
    <property type="evidence" value="ECO:0007669"/>
    <property type="project" value="EnsemblFungi"/>
</dbReference>
<dbReference type="PROSITE" id="PS50250">
    <property type="entry name" value="PCI"/>
    <property type="match status" value="1"/>
</dbReference>
<dbReference type="GO" id="GO:0043161">
    <property type="term" value="P:proteasome-mediated ubiquitin-dependent protein catabolic process"/>
    <property type="evidence" value="ECO:0007669"/>
    <property type="project" value="EnsemblFungi"/>
</dbReference>
<keyword evidence="5" id="KW-1185">Reference proteome</keyword>
<dbReference type="GO" id="GO:0005198">
    <property type="term" value="F:structural molecule activity"/>
    <property type="evidence" value="ECO:0007669"/>
    <property type="project" value="EnsemblFungi"/>
</dbReference>
<sequence length="391" mass="44564">MSHSASNMDVDVEFDVPKYLSEERQKAPSHLQQYFSTFEDLYERKLWHQLTQHILEFFKQPESGPFQVSIYQQFVAEWENKINRLSLVTIALQAASQFKDAQASVDFLQHIITKVDTPESKDVYVLAVMEAAHFQLVLGQADQVKKVIDSSEKILDGFDSVETAISASFYRVSAEYFKSQADYVQYYKNALLFLACVNLDSMPTAERMERAYDLAMAALLGDSIYNFGELLMHPVLDSLTNTEHDWLRTLLFTFNNGDIGKFEALGPHFSKQPLLQQNSAALNQKICLMSLIEAVFRRSGDNRVIPFGEIASETRLPIDEVEHLVMKALSINLLKGSIDQVDQLVVVTWVQPRVLDKTQIDGMRRKLEDWNNQVKKISTFVGQQGGEVFAQ</sequence>
<dbReference type="GO" id="GO:0034515">
    <property type="term" value="C:proteasome storage granule"/>
    <property type="evidence" value="ECO:0007669"/>
    <property type="project" value="EnsemblFungi"/>
</dbReference>
<dbReference type="GO" id="GO:0008541">
    <property type="term" value="C:proteasome regulatory particle, lid subcomplex"/>
    <property type="evidence" value="ECO:0007669"/>
    <property type="project" value="EnsemblFungi"/>
</dbReference>
<evidence type="ECO:0000313" key="5">
    <source>
        <dbReference type="Proteomes" id="UP000193560"/>
    </source>
</evidence>
<dbReference type="GO" id="GO:0005634">
    <property type="term" value="C:nucleus"/>
    <property type="evidence" value="ECO:0007669"/>
    <property type="project" value="EnsemblFungi"/>
</dbReference>
<proteinExistence type="inferred from homology"/>
<protein>
    <recommendedName>
        <fullName evidence="3">PCI domain-containing protein</fullName>
    </recommendedName>
</protein>
<evidence type="ECO:0000313" key="4">
    <source>
        <dbReference type="EMBL" id="ORZ10236.1"/>
    </source>
</evidence>
<dbReference type="InterPro" id="IPR000717">
    <property type="entry name" value="PCI_dom"/>
</dbReference>
<reference evidence="4 5" key="1">
    <citation type="submission" date="2016-07" db="EMBL/GenBank/DDBJ databases">
        <title>Pervasive Adenine N6-methylation of Active Genes in Fungi.</title>
        <authorList>
            <consortium name="DOE Joint Genome Institute"/>
            <person name="Mondo S.J."/>
            <person name="Dannebaum R.O."/>
            <person name="Kuo R.C."/>
            <person name="Labutti K."/>
            <person name="Haridas S."/>
            <person name="Kuo A."/>
            <person name="Salamov A."/>
            <person name="Ahrendt S.R."/>
            <person name="Lipzen A."/>
            <person name="Sullivan W."/>
            <person name="Andreopoulos W.B."/>
            <person name="Clum A."/>
            <person name="Lindquist E."/>
            <person name="Daum C."/>
            <person name="Ramamoorthy G.K."/>
            <person name="Gryganskyi A."/>
            <person name="Culley D."/>
            <person name="Magnuson J.K."/>
            <person name="James T.Y."/>
            <person name="O'Malley M.A."/>
            <person name="Stajich J.E."/>
            <person name="Spatafora J.W."/>
            <person name="Visel A."/>
            <person name="Grigoriev I.V."/>
        </authorList>
    </citation>
    <scope>NUCLEOTIDE SEQUENCE [LARGE SCALE GENOMIC DNA]</scope>
    <source>
        <strain evidence="4 5">NRRL 1336</strain>
    </source>
</reference>
<evidence type="ECO:0000256" key="1">
    <source>
        <dbReference type="ARBA" id="ARBA00006207"/>
    </source>
</evidence>
<dbReference type="OrthoDB" id="1093at2759"/>
<dbReference type="Proteomes" id="UP000193560">
    <property type="component" value="Unassembled WGS sequence"/>
</dbReference>
<dbReference type="Pfam" id="PF18261">
    <property type="entry name" value="Rpn9_C"/>
    <property type="match status" value="1"/>
</dbReference>
<comment type="similarity">
    <text evidence="1">Belongs to the proteasome subunit S11 family.</text>
</comment>
<dbReference type="SMART" id="SM00088">
    <property type="entry name" value="PINT"/>
    <property type="match status" value="1"/>
</dbReference>
<dbReference type="PANTHER" id="PTHR10539">
    <property type="entry name" value="26S PROTEASOME NON-ATPASE REGULATORY SUBUNIT 13"/>
    <property type="match status" value="1"/>
</dbReference>